<dbReference type="GO" id="GO:0051999">
    <property type="term" value="P:mannosyl-inositol phosphorylceramide biosynthetic process"/>
    <property type="evidence" value="ECO:0007669"/>
    <property type="project" value="TreeGrafter"/>
</dbReference>
<keyword evidence="1" id="KW-0808">Transferase</keyword>
<dbReference type="Gene3D" id="3.90.550.20">
    <property type="match status" value="1"/>
</dbReference>
<dbReference type="PANTHER" id="PTHR32385">
    <property type="entry name" value="MANNOSYL PHOSPHORYLINOSITOL CERAMIDE SYNTHASE"/>
    <property type="match status" value="1"/>
</dbReference>
<sequence>MIPKVIHYCWFGRGEKPELVQRCIESWRKFCPDYKIVEWNEDNFDISCNRWCKEAYELKKWAFVSDYARLKAVYDHGGIYLDTDVELKMPLPNGMFKSKAFFFFMGVRNISTGYGFGNQKQEYILKALMDDYNTRSYIHEGAANTEINTARMSKELPWLKRDGTHQEKDDIVIYSEKEFVKFAEHHAMLSWNDDRYVVELCKKNSVKYQRITSLLRNPKIMQMLEQNGETRLSRLYIIFAYDFWDYGPSYFIKRLLKRLTKK</sequence>
<dbReference type="RefSeq" id="WP_006572157.1">
    <property type="nucleotide sequence ID" value="NZ_AAXG02000010.1"/>
</dbReference>
<reference evidence="2 3" key="2">
    <citation type="submission" date="2007-06" db="EMBL/GenBank/DDBJ databases">
        <title>Draft genome sequence of Pseudoflavonifractor capillosus ATCC 29799.</title>
        <authorList>
            <person name="Sudarsanam P."/>
            <person name="Ley R."/>
            <person name="Guruge J."/>
            <person name="Turnbaugh P.J."/>
            <person name="Mahowald M."/>
            <person name="Liep D."/>
            <person name="Gordon J."/>
        </authorList>
    </citation>
    <scope>NUCLEOTIDE SEQUENCE [LARGE SCALE GENOMIC DNA]</scope>
    <source>
        <strain evidence="2 3">ATCC 29799</strain>
    </source>
</reference>
<keyword evidence="3" id="KW-1185">Reference proteome</keyword>
<dbReference type="GO" id="GO:0000030">
    <property type="term" value="F:mannosyltransferase activity"/>
    <property type="evidence" value="ECO:0007669"/>
    <property type="project" value="TreeGrafter"/>
</dbReference>
<dbReference type="CAZy" id="GT32">
    <property type="family name" value="Glycosyltransferase Family 32"/>
</dbReference>
<dbReference type="InterPro" id="IPR051706">
    <property type="entry name" value="Glycosyltransferase_domain"/>
</dbReference>
<evidence type="ECO:0000313" key="3">
    <source>
        <dbReference type="Proteomes" id="UP000003639"/>
    </source>
</evidence>
<dbReference type="InterPro" id="IPR007577">
    <property type="entry name" value="GlycoTrfase_DXD_sugar-bd_CS"/>
</dbReference>
<dbReference type="PANTHER" id="PTHR32385:SF15">
    <property type="entry name" value="INOSITOL PHOSPHOCERAMIDE MANNOSYLTRANSFERASE 1"/>
    <property type="match status" value="1"/>
</dbReference>
<dbReference type="GO" id="GO:0016020">
    <property type="term" value="C:membrane"/>
    <property type="evidence" value="ECO:0007669"/>
    <property type="project" value="GOC"/>
</dbReference>
<gene>
    <name evidence="2" type="ORF">BACCAP_01609</name>
</gene>
<dbReference type="EMBL" id="AAXG02000010">
    <property type="protein sequence ID" value="EDN00843.1"/>
    <property type="molecule type" value="Genomic_DNA"/>
</dbReference>
<dbReference type="Pfam" id="PF04488">
    <property type="entry name" value="Gly_transf_sug"/>
    <property type="match status" value="1"/>
</dbReference>
<name>A6NTT0_9FIRM</name>
<accession>A6NTT0</accession>
<dbReference type="Proteomes" id="UP000003639">
    <property type="component" value="Unassembled WGS sequence"/>
</dbReference>
<evidence type="ECO:0000313" key="2">
    <source>
        <dbReference type="EMBL" id="EDN00843.1"/>
    </source>
</evidence>
<dbReference type="InterPro" id="IPR029044">
    <property type="entry name" value="Nucleotide-diphossugar_trans"/>
</dbReference>
<reference evidence="2 3" key="1">
    <citation type="submission" date="2007-04" db="EMBL/GenBank/DDBJ databases">
        <authorList>
            <person name="Fulton L."/>
            <person name="Clifton S."/>
            <person name="Fulton B."/>
            <person name="Xu J."/>
            <person name="Minx P."/>
            <person name="Pepin K.H."/>
            <person name="Johnson M."/>
            <person name="Thiruvilangam P."/>
            <person name="Bhonagiri V."/>
            <person name="Nash W.E."/>
            <person name="Mardis E.R."/>
            <person name="Wilson R.K."/>
        </authorList>
    </citation>
    <scope>NUCLEOTIDE SEQUENCE [LARGE SCALE GENOMIC DNA]</scope>
    <source>
        <strain evidence="2 3">ATCC 29799</strain>
    </source>
</reference>
<dbReference type="AlphaFoldDB" id="A6NTT0"/>
<organism evidence="2 3">
    <name type="scientific">Pseudoflavonifractor capillosus ATCC 29799</name>
    <dbReference type="NCBI Taxonomy" id="411467"/>
    <lineage>
        <taxon>Bacteria</taxon>
        <taxon>Bacillati</taxon>
        <taxon>Bacillota</taxon>
        <taxon>Clostridia</taxon>
        <taxon>Eubacteriales</taxon>
        <taxon>Oscillospiraceae</taxon>
        <taxon>Pseudoflavonifractor</taxon>
    </lineage>
</organism>
<comment type="caution">
    <text evidence="2">The sequence shown here is derived from an EMBL/GenBank/DDBJ whole genome shotgun (WGS) entry which is preliminary data.</text>
</comment>
<dbReference type="eggNOG" id="COG3774">
    <property type="taxonomic scope" value="Bacteria"/>
</dbReference>
<evidence type="ECO:0008006" key="4">
    <source>
        <dbReference type="Google" id="ProtNLM"/>
    </source>
</evidence>
<dbReference type="SUPFAM" id="SSF53448">
    <property type="entry name" value="Nucleotide-diphospho-sugar transferases"/>
    <property type="match status" value="1"/>
</dbReference>
<protein>
    <recommendedName>
        <fullName evidence="4">Glycosyl transferase</fullName>
    </recommendedName>
</protein>
<proteinExistence type="predicted"/>
<dbReference type="STRING" id="411467.BACCAP_01609"/>
<evidence type="ECO:0000256" key="1">
    <source>
        <dbReference type="ARBA" id="ARBA00022679"/>
    </source>
</evidence>